<feature type="compositionally biased region" description="Basic and acidic residues" evidence="2">
    <location>
        <begin position="557"/>
        <end position="568"/>
    </location>
</feature>
<feature type="region of interest" description="Disordered" evidence="2">
    <location>
        <begin position="544"/>
        <end position="577"/>
    </location>
</feature>
<evidence type="ECO:0000313" key="3">
    <source>
        <dbReference type="EMBL" id="TPX38201.1"/>
    </source>
</evidence>
<keyword evidence="4" id="KW-1185">Reference proteome</keyword>
<dbReference type="Proteomes" id="UP000319731">
    <property type="component" value="Unassembled WGS sequence"/>
</dbReference>
<evidence type="ECO:0008006" key="5">
    <source>
        <dbReference type="Google" id="ProtNLM"/>
    </source>
</evidence>
<dbReference type="PANTHER" id="PTHR12558:SF36">
    <property type="entry name" value="ANAPHASE-PROMOTING COMPLEX SUBUNIT 7"/>
    <property type="match status" value="1"/>
</dbReference>
<reference evidence="3 4" key="1">
    <citation type="journal article" date="2019" name="Sci. Rep.">
        <title>Comparative genomics of chytrid fungi reveal insights into the obligate biotrophic and pathogenic lifestyle of Synchytrium endobioticum.</title>
        <authorList>
            <person name="van de Vossenberg B.T.L.H."/>
            <person name="Warris S."/>
            <person name="Nguyen H.D.T."/>
            <person name="van Gent-Pelzer M.P.E."/>
            <person name="Joly D.L."/>
            <person name="van de Geest H.C."/>
            <person name="Bonants P.J.M."/>
            <person name="Smith D.S."/>
            <person name="Levesque C.A."/>
            <person name="van der Lee T.A.J."/>
        </authorList>
    </citation>
    <scope>NUCLEOTIDE SEQUENCE [LARGE SCALE GENOMIC DNA]</scope>
    <source>
        <strain evidence="3 4">JEL517</strain>
    </source>
</reference>
<dbReference type="GO" id="GO:0051301">
    <property type="term" value="P:cell division"/>
    <property type="evidence" value="ECO:0007669"/>
    <property type="project" value="TreeGrafter"/>
</dbReference>
<evidence type="ECO:0000313" key="4">
    <source>
        <dbReference type="Proteomes" id="UP000319731"/>
    </source>
</evidence>
<sequence>MLKVDEKCPFAYDLDTEFQHARSYADAGLVDSALRSVGLILSKFPVHDRSNAPVHFEILFLYANCLQENGEHRRAMTYYHRTLAVLRGLRSIGQKSTEYLKKDYQVREKYAQSCMRTQDLRMAKSLLEAIPETSRRTQVWSALADIYEQMREISSAIVCHKAIIKQYPQATEPFLALLRLKVPREEVEQLLSSQSDWSRLYVTAHQDRWCQEYKKAKEGFKTLERFFKNNVDLCVNIAECEMETGQDLQALYLLESIRSSDPDNVVACDKYAGLLREQGKATAVNDLAQTVFSIADDRPECWLVLAHYSELKGDKEKALFYVNTAVEMAPMYAEAHYLKGILLQRVASADNSQNKPEVKTSYFDALKSFRKAFELAPSMLCSRGIIECQLALGQGIEATQTALSLVKAHPDNPQAMVLFGKTKMDDEDREKREMAKRAFKRAISLDAKCTEAVLNLSEVLEKEQDFQGAIAVLEEHMDAYPKEALLCRVAQLYLSKRQTLPPMPPGGEDLSLNKAYDLFTEAQHINSEYEPANLGLERVQRLITGEDEEEDDVNDDPDYHHSENRSDDSMGDEEEEY</sequence>
<dbReference type="AlphaFoldDB" id="A0A507CFC5"/>
<protein>
    <recommendedName>
        <fullName evidence="5">Anaphase-promoting complex subunit 7</fullName>
    </recommendedName>
</protein>
<evidence type="ECO:0000256" key="2">
    <source>
        <dbReference type="SAM" id="MobiDB-lite"/>
    </source>
</evidence>
<name>A0A507CFC5_9FUNG</name>
<dbReference type="GO" id="GO:0005680">
    <property type="term" value="C:anaphase-promoting complex"/>
    <property type="evidence" value="ECO:0007669"/>
    <property type="project" value="TreeGrafter"/>
</dbReference>
<dbReference type="SUPFAM" id="SSF48452">
    <property type="entry name" value="TPR-like"/>
    <property type="match status" value="3"/>
</dbReference>
<keyword evidence="1" id="KW-0802">TPR repeat</keyword>
<dbReference type="InterPro" id="IPR011990">
    <property type="entry name" value="TPR-like_helical_dom_sf"/>
</dbReference>
<evidence type="ECO:0000256" key="1">
    <source>
        <dbReference type="ARBA" id="ARBA00022803"/>
    </source>
</evidence>
<proteinExistence type="predicted"/>
<dbReference type="STRING" id="1806994.A0A507CFC5"/>
<dbReference type="Gene3D" id="1.25.40.10">
    <property type="entry name" value="Tetratricopeptide repeat domain"/>
    <property type="match status" value="1"/>
</dbReference>
<organism evidence="3 4">
    <name type="scientific">Synchytrium microbalum</name>
    <dbReference type="NCBI Taxonomy" id="1806994"/>
    <lineage>
        <taxon>Eukaryota</taxon>
        <taxon>Fungi</taxon>
        <taxon>Fungi incertae sedis</taxon>
        <taxon>Chytridiomycota</taxon>
        <taxon>Chytridiomycota incertae sedis</taxon>
        <taxon>Chytridiomycetes</taxon>
        <taxon>Synchytriales</taxon>
        <taxon>Synchytriaceae</taxon>
        <taxon>Synchytrium</taxon>
    </lineage>
</organism>
<dbReference type="RefSeq" id="XP_031027916.1">
    <property type="nucleotide sequence ID" value="XM_031166159.1"/>
</dbReference>
<dbReference type="EMBL" id="QEAO01000001">
    <property type="protein sequence ID" value="TPX38201.1"/>
    <property type="molecule type" value="Genomic_DNA"/>
</dbReference>
<dbReference type="OrthoDB" id="308440at2759"/>
<dbReference type="Pfam" id="PF13181">
    <property type="entry name" value="TPR_8"/>
    <property type="match status" value="1"/>
</dbReference>
<accession>A0A507CFC5</accession>
<feature type="compositionally biased region" description="Acidic residues" evidence="2">
    <location>
        <begin position="545"/>
        <end position="556"/>
    </location>
</feature>
<dbReference type="GO" id="GO:0016567">
    <property type="term" value="P:protein ubiquitination"/>
    <property type="evidence" value="ECO:0007669"/>
    <property type="project" value="TreeGrafter"/>
</dbReference>
<dbReference type="GeneID" id="42001456"/>
<comment type="caution">
    <text evidence="3">The sequence shown here is derived from an EMBL/GenBank/DDBJ whole genome shotgun (WGS) entry which is preliminary data.</text>
</comment>
<dbReference type="GO" id="GO:0045842">
    <property type="term" value="P:positive regulation of mitotic metaphase/anaphase transition"/>
    <property type="evidence" value="ECO:0007669"/>
    <property type="project" value="TreeGrafter"/>
</dbReference>
<dbReference type="SMART" id="SM00028">
    <property type="entry name" value="TPR"/>
    <property type="match status" value="5"/>
</dbReference>
<dbReference type="Pfam" id="PF13432">
    <property type="entry name" value="TPR_16"/>
    <property type="match status" value="1"/>
</dbReference>
<dbReference type="PANTHER" id="PTHR12558">
    <property type="entry name" value="CELL DIVISION CYCLE 16,23,27"/>
    <property type="match status" value="1"/>
</dbReference>
<dbReference type="InterPro" id="IPR019734">
    <property type="entry name" value="TPR_rpt"/>
</dbReference>
<gene>
    <name evidence="3" type="ORF">SmJEL517_g00229</name>
</gene>